<organism evidence="3 4">
    <name type="scientific">Metamycoplasma neophronis</name>
    <dbReference type="NCBI Taxonomy" id="872983"/>
    <lineage>
        <taxon>Bacteria</taxon>
        <taxon>Bacillati</taxon>
        <taxon>Mycoplasmatota</taxon>
        <taxon>Mycoplasmoidales</taxon>
        <taxon>Metamycoplasmataceae</taxon>
        <taxon>Metamycoplasma</taxon>
    </lineage>
</organism>
<sequence length="1729" mass="199546">MSKNKKNKLLRISAAMVLSSIPFFAIACNNIKPSDNKKEDNNNSITNTDTDNKNNNTNNPNQDNSALSGDNNENQTTNNNGSENGNNSNENQTTNNNNEAEDNGTTPANNGTEPSDGNLENGTSDSSADNKNNEVVFKNEVIINFLNIVNSEKIKQLLEITVNANNDKKNQDLIEQIKNFNNKYGEIVSNAKIIMNYGQDINTPFLYSMSSIREKIIAAFIIDNQNNYQLKTDTFVNNQKNSFELAFESLNEGIDSIKNAIEVFQNQYISDLDKNIKTTFSDAFINAFNINLKLKYPNLFNIHNNLILDKNELVKVQNQYQSLTNLQTLYKKLVSIENSFAEIFSSKSLESFNDNLQTRYKTIKSLIYDENNKIIFDNLTDSNILDYENLLNEFKNKYQFILKANNALNINLNKNLKNYELDKAINPLSITNSNFDYYINSNLTDENLSANLVKFDLDLANNNILKIEYNVADNATNMNTNVIKELTFPNSWANKLSELSNLNIHDLFNFNKTIISNYTVEEFFANESIVKENIIPKKTILNDYFTYELDDQDPYDKQNKSFNILIKHNNQVIKRFSLIANDVLFINSNHEVTFATFSEEFKKSKYYTNPSEFGNSLANYFSYAMSEKEKAYNESHPNATKLLINPLWNKVPVQKDLYFTQEQRLSMFKEVIKGFITNINADDIQPYNDATLINLIQEVNAIQFWTDNKTKLVQVQVNASEASEDNKNLNLIKKTLGYSEYWSKLQNLNPVKSNLFANIQAKNPNVTHSDFVAYDNQTVLKLLNEIYTFPSFGEYQIFIKEIKNVSPQKGKADLFFWYKKNNEEAVLPKNFGSSQKVWFTLEFFKPLTFEDVKTIDGTKVFKAVDFQGQNYSSIDKTDMDNIKLINSTNFDYRMVNALWDNKTPIPYAVIDPYDIYEQEAFLKINYVLKFKNGSLNKDKETEDKNENNDKFNNNFEDNPKTTDENKPIPEPTVINFNPNSRSIANPRDLANSVNMNTLANKYFIYFVNVKPFIYQNTKGMSFQLGFINKNNLSQRFISPQTIRLVNLQNDYKNNLYPEVILNNITFDDLSIIKNSKTFTIKDLANTVSQPLLRNSYITLNIEPNSQFDYPVIKYNNFYLNANNIQIAEVIKKDNDDTKAYFRLKYVEGNKVIQGNRWYVIEDLRAQDNDIINKTSLSYSNNNLKEIYTPNSVHRERIIEPYYKDLEWNKLNNGASWLLKKKYYEKTLLNHDVKNAKIKLHIFGNVLFQDDYRLKRITDIDKGMNIEVDFNSLKETGKYHTEIDIQPIHTSNNGKFYNSPNITINVDVLYTEAGIQFNLTPNNEQYNIILGNPLNHVLSTSEFLKKFGHFDSNEAILIAKQSNLITISYDSNVQNENFGISTNKFDYNHMSYTQENQPILFYNDYNEIWNTYLPNQNVPYKLHDGYMLNNEYLGNSYTNTKLFQTIWGNSMAYNYGSATKMGKVNTNKNDGKFYLVTNTHVENYGDIQSLKNKPHQANWRYLVKSGHNFANNINSGFGYWDGLYPVGVNPQVIWVGKDQLNVNGTNPASVDMTIFSIDINQIIKTTMSEGRYQTAYWYKQWFDDPYMDMNYEGGKDNVVYGPYVIRNGINGFPYAKQAGYVVNRASIYDSGMTLQRQNGYVPTYFNPGNSGTGIMGDENSFNSVINSGTPFNVLYGHNFISSQYNYLGLNSENNDPLSLKNKNSFASILFNLNVRYPYQYDIPWFIKNNK</sequence>
<proteinExistence type="predicted"/>
<dbReference type="EMBL" id="VHHP01000003">
    <property type="protein sequence ID" value="TPR54048.1"/>
    <property type="molecule type" value="Genomic_DNA"/>
</dbReference>
<evidence type="ECO:0000256" key="1">
    <source>
        <dbReference type="SAM" id="MobiDB-lite"/>
    </source>
</evidence>
<protein>
    <recommendedName>
        <fullName evidence="5">DUF31 domain-containing protein</fullName>
    </recommendedName>
</protein>
<evidence type="ECO:0000313" key="4">
    <source>
        <dbReference type="Proteomes" id="UP000316851"/>
    </source>
</evidence>
<name>A0ABY2Z568_9BACT</name>
<evidence type="ECO:0000256" key="2">
    <source>
        <dbReference type="SAM" id="SignalP"/>
    </source>
</evidence>
<accession>A0ABY2Z568</accession>
<feature type="region of interest" description="Disordered" evidence="1">
    <location>
        <begin position="937"/>
        <end position="979"/>
    </location>
</feature>
<keyword evidence="4" id="KW-1185">Reference proteome</keyword>
<feature type="compositionally biased region" description="Polar residues" evidence="1">
    <location>
        <begin position="107"/>
        <end position="129"/>
    </location>
</feature>
<reference evidence="3" key="1">
    <citation type="submission" date="2019-06" db="EMBL/GenBank/DDBJ databases">
        <title>Mycoplasma neophronis type strain whole genome sequence.</title>
        <authorList>
            <person name="Spergser J."/>
        </authorList>
    </citation>
    <scope>NUCLEOTIDE SEQUENCE [LARGE SCALE GENOMIC DNA]</scope>
    <source>
        <strain evidence="3">DSM 24097</strain>
    </source>
</reference>
<feature type="compositionally biased region" description="Low complexity" evidence="1">
    <location>
        <begin position="42"/>
        <end position="106"/>
    </location>
</feature>
<feature type="compositionally biased region" description="Basic and acidic residues" evidence="1">
    <location>
        <begin position="957"/>
        <end position="967"/>
    </location>
</feature>
<keyword evidence="2" id="KW-0732">Signal</keyword>
<dbReference type="PROSITE" id="PS51257">
    <property type="entry name" value="PROKAR_LIPOPROTEIN"/>
    <property type="match status" value="1"/>
</dbReference>
<evidence type="ECO:0000313" key="3">
    <source>
        <dbReference type="EMBL" id="TPR54048.1"/>
    </source>
</evidence>
<feature type="compositionally biased region" description="Basic and acidic residues" evidence="1">
    <location>
        <begin position="937"/>
        <end position="949"/>
    </location>
</feature>
<feature type="signal peptide" evidence="2">
    <location>
        <begin position="1"/>
        <end position="27"/>
    </location>
</feature>
<dbReference type="NCBIfam" id="NF045847">
    <property type="entry name" value="MGA1079_SerProt"/>
    <property type="match status" value="1"/>
</dbReference>
<feature type="region of interest" description="Disordered" evidence="1">
    <location>
        <begin position="31"/>
        <end position="131"/>
    </location>
</feature>
<evidence type="ECO:0008006" key="5">
    <source>
        <dbReference type="Google" id="ProtNLM"/>
    </source>
</evidence>
<dbReference type="RefSeq" id="WP_140914736.1">
    <property type="nucleotide sequence ID" value="NZ_VHHP01000003.1"/>
</dbReference>
<dbReference type="Proteomes" id="UP000316851">
    <property type="component" value="Unassembled WGS sequence"/>
</dbReference>
<comment type="caution">
    <text evidence="3">The sequence shown here is derived from an EMBL/GenBank/DDBJ whole genome shotgun (WGS) entry which is preliminary data.</text>
</comment>
<feature type="chain" id="PRO_5046092797" description="DUF31 domain-containing protein" evidence="2">
    <location>
        <begin position="28"/>
        <end position="1729"/>
    </location>
</feature>
<gene>
    <name evidence="3" type="ORF">FJR74_01230</name>
</gene>